<organism evidence="3 4">
    <name type="scientific">Streptomyces johnsoniae</name>
    <dbReference type="NCBI Taxonomy" id="3075532"/>
    <lineage>
        <taxon>Bacteria</taxon>
        <taxon>Bacillati</taxon>
        <taxon>Actinomycetota</taxon>
        <taxon>Actinomycetes</taxon>
        <taxon>Kitasatosporales</taxon>
        <taxon>Streptomycetaceae</taxon>
        <taxon>Streptomyces</taxon>
    </lineage>
</organism>
<dbReference type="CDD" id="cd00688">
    <property type="entry name" value="ISOPREN_C2_like"/>
    <property type="match status" value="1"/>
</dbReference>
<evidence type="ECO:0000313" key="3">
    <source>
        <dbReference type="EMBL" id="MDT0447338.1"/>
    </source>
</evidence>
<evidence type="ECO:0000256" key="1">
    <source>
        <dbReference type="SAM" id="MobiDB-lite"/>
    </source>
</evidence>
<feature type="region of interest" description="Disordered" evidence="1">
    <location>
        <begin position="1"/>
        <end position="23"/>
    </location>
</feature>
<keyword evidence="2" id="KW-0472">Membrane</keyword>
<gene>
    <name evidence="3" type="ORF">RM779_32795</name>
</gene>
<feature type="compositionally biased region" description="Basic residues" evidence="1">
    <location>
        <begin position="1"/>
        <end position="21"/>
    </location>
</feature>
<dbReference type="EMBL" id="JAVREV010000031">
    <property type="protein sequence ID" value="MDT0447338.1"/>
    <property type="molecule type" value="Genomic_DNA"/>
</dbReference>
<dbReference type="SUPFAM" id="SSF48239">
    <property type="entry name" value="Terpenoid cyclases/Protein prenyltransferases"/>
    <property type="match status" value="1"/>
</dbReference>
<sequence>MSLLQHPRRARRHRDHPRPPRRGAAVLTGAAVVLGALGPAAEAARAESPALPDDGLFGEADPQYDGVWRQSVALLAQDTAGYTPAGQAVDWLLGQQCDDGAFLSYRADPGQPCADVTAADTNATALAVQALTALDGHEDAADAGLSWLTGVQNEDGGWSYNPGGASDANSTALVIGAFAAAGRDPGEVRRADSSPYDALAAFQLGCDAPMDDQRGAFAWQPDQESGDLYASDLATVDAVLASYGRGLLVDPDVPETPVAPLDCEAGGGEGGEGEEGEEGGEDPEDTAGTEDTAGAAGEPSDATLPRPENEESATAGAAYLAGTLDAGGDHLTSTPAGGEEQPDYLATARAVVALAAAGHGDAASGALSWLVEHHGEWPDFAASPTAVGTLVMAAHAGGVSPEEFGGTDLMARLNELGPDPHEAPGEGGGDAADDGDGGLSALWVIGIGLAFGALIGVTLVLWRSRAKAGRA</sequence>
<evidence type="ECO:0000256" key="2">
    <source>
        <dbReference type="SAM" id="Phobius"/>
    </source>
</evidence>
<comment type="caution">
    <text evidence="3">The sequence shown here is derived from an EMBL/GenBank/DDBJ whole genome shotgun (WGS) entry which is preliminary data.</text>
</comment>
<dbReference type="RefSeq" id="WP_311621447.1">
    <property type="nucleotide sequence ID" value="NZ_JAVREV010000031.1"/>
</dbReference>
<dbReference type="Proteomes" id="UP001183615">
    <property type="component" value="Unassembled WGS sequence"/>
</dbReference>
<feature type="compositionally biased region" description="Low complexity" evidence="1">
    <location>
        <begin position="289"/>
        <end position="298"/>
    </location>
</feature>
<name>A0ABU2SEE3_9ACTN</name>
<feature type="compositionally biased region" description="Acidic residues" evidence="1">
    <location>
        <begin position="271"/>
        <end position="288"/>
    </location>
</feature>
<dbReference type="InterPro" id="IPR008930">
    <property type="entry name" value="Terpenoid_cyclase/PrenylTrfase"/>
</dbReference>
<feature type="region of interest" description="Disordered" evidence="1">
    <location>
        <begin position="249"/>
        <end position="313"/>
    </location>
</feature>
<reference evidence="4" key="1">
    <citation type="submission" date="2023-07" db="EMBL/GenBank/DDBJ databases">
        <title>30 novel species of actinomycetes from the DSMZ collection.</title>
        <authorList>
            <person name="Nouioui I."/>
        </authorList>
    </citation>
    <scope>NUCLEOTIDE SEQUENCE [LARGE SCALE GENOMIC DNA]</scope>
    <source>
        <strain evidence="4">DSM 41886</strain>
    </source>
</reference>
<proteinExistence type="predicted"/>
<keyword evidence="2" id="KW-0812">Transmembrane</keyword>
<accession>A0ABU2SEE3</accession>
<keyword evidence="4" id="KW-1185">Reference proteome</keyword>
<evidence type="ECO:0000313" key="4">
    <source>
        <dbReference type="Proteomes" id="UP001183615"/>
    </source>
</evidence>
<keyword evidence="2" id="KW-1133">Transmembrane helix</keyword>
<protein>
    <submittedName>
        <fullName evidence="3">Prenyltransferase/squalene oxidase repeat-containing protein</fullName>
    </submittedName>
</protein>
<dbReference type="Gene3D" id="1.50.10.20">
    <property type="match status" value="1"/>
</dbReference>
<feature type="transmembrane region" description="Helical" evidence="2">
    <location>
        <begin position="441"/>
        <end position="462"/>
    </location>
</feature>